<dbReference type="Proteomes" id="UP001057402">
    <property type="component" value="Chromosome 6"/>
</dbReference>
<evidence type="ECO:0000313" key="2">
    <source>
        <dbReference type="Proteomes" id="UP001057402"/>
    </source>
</evidence>
<dbReference type="EMBL" id="CM042885">
    <property type="protein sequence ID" value="KAI4363855.1"/>
    <property type="molecule type" value="Genomic_DNA"/>
</dbReference>
<gene>
    <name evidence="1" type="ORF">MLD38_020022</name>
</gene>
<keyword evidence="2" id="KW-1185">Reference proteome</keyword>
<reference evidence="2" key="1">
    <citation type="journal article" date="2023" name="Front. Plant Sci.">
        <title>Chromosomal-level genome assembly of Melastoma candidum provides insights into trichome evolution.</title>
        <authorList>
            <person name="Zhong Y."/>
            <person name="Wu W."/>
            <person name="Sun C."/>
            <person name="Zou P."/>
            <person name="Liu Y."/>
            <person name="Dai S."/>
            <person name="Zhou R."/>
        </authorList>
    </citation>
    <scope>NUCLEOTIDE SEQUENCE [LARGE SCALE GENOMIC DNA]</scope>
</reference>
<organism evidence="1 2">
    <name type="scientific">Melastoma candidum</name>
    <dbReference type="NCBI Taxonomy" id="119954"/>
    <lineage>
        <taxon>Eukaryota</taxon>
        <taxon>Viridiplantae</taxon>
        <taxon>Streptophyta</taxon>
        <taxon>Embryophyta</taxon>
        <taxon>Tracheophyta</taxon>
        <taxon>Spermatophyta</taxon>
        <taxon>Magnoliopsida</taxon>
        <taxon>eudicotyledons</taxon>
        <taxon>Gunneridae</taxon>
        <taxon>Pentapetalae</taxon>
        <taxon>rosids</taxon>
        <taxon>malvids</taxon>
        <taxon>Myrtales</taxon>
        <taxon>Melastomataceae</taxon>
        <taxon>Melastomatoideae</taxon>
        <taxon>Melastomateae</taxon>
        <taxon>Melastoma</taxon>
    </lineage>
</organism>
<proteinExistence type="predicted"/>
<evidence type="ECO:0000313" key="1">
    <source>
        <dbReference type="EMBL" id="KAI4363855.1"/>
    </source>
</evidence>
<accession>A0ACB9QC10</accession>
<name>A0ACB9QC10_9MYRT</name>
<comment type="caution">
    <text evidence="1">The sequence shown here is derived from an EMBL/GenBank/DDBJ whole genome shotgun (WGS) entry which is preliminary data.</text>
</comment>
<sequence>MDKAKVLSITENLSVKKTLFRRNFTSPLYDLPSLTIVGVSSLFGYGGKEGRLIVVELNFLSAAASSASASASSASAAAVTVLLLMLAVLLYQIPRRKTK</sequence>
<protein>
    <submittedName>
        <fullName evidence="1">Uncharacterized protein</fullName>
    </submittedName>
</protein>